<evidence type="ECO:0008006" key="2">
    <source>
        <dbReference type="Google" id="ProtNLM"/>
    </source>
</evidence>
<proteinExistence type="predicted"/>
<protein>
    <recommendedName>
        <fullName evidence="2">Lipoprotein</fullName>
    </recommendedName>
</protein>
<name>A0A1J5S685_9ZZZZ</name>
<organism evidence="1">
    <name type="scientific">mine drainage metagenome</name>
    <dbReference type="NCBI Taxonomy" id="410659"/>
    <lineage>
        <taxon>unclassified sequences</taxon>
        <taxon>metagenomes</taxon>
        <taxon>ecological metagenomes</taxon>
    </lineage>
</organism>
<sequence>MRALAALILIGLLSGCMTATQRAARMEDEVGQMIQIYGPACEKLGFKSDTDPWRDCILRLDTRDKLERFVREPSAGDCLGGRRFFQCIR</sequence>
<dbReference type="EMBL" id="MLJW01000135">
    <property type="protein sequence ID" value="OIQ97291.1"/>
    <property type="molecule type" value="Genomic_DNA"/>
</dbReference>
<accession>A0A1J5S685</accession>
<evidence type="ECO:0000313" key="1">
    <source>
        <dbReference type="EMBL" id="OIQ97291.1"/>
    </source>
</evidence>
<gene>
    <name evidence="1" type="ORF">GALL_206920</name>
</gene>
<comment type="caution">
    <text evidence="1">The sequence shown here is derived from an EMBL/GenBank/DDBJ whole genome shotgun (WGS) entry which is preliminary data.</text>
</comment>
<dbReference type="AlphaFoldDB" id="A0A1J5S685"/>
<reference evidence="1" key="1">
    <citation type="submission" date="2016-10" db="EMBL/GenBank/DDBJ databases">
        <title>Sequence of Gallionella enrichment culture.</title>
        <authorList>
            <person name="Poehlein A."/>
            <person name="Muehling M."/>
            <person name="Daniel R."/>
        </authorList>
    </citation>
    <scope>NUCLEOTIDE SEQUENCE</scope>
</reference>
<dbReference type="PROSITE" id="PS51257">
    <property type="entry name" value="PROKAR_LIPOPROTEIN"/>
    <property type="match status" value="1"/>
</dbReference>